<evidence type="ECO:0000313" key="3">
    <source>
        <dbReference type="Proteomes" id="UP000239415"/>
    </source>
</evidence>
<sequence length="785" mass="84608">MTQTGTAAGVFTALPDPGTATGLDDLIERLRLLKVWAGNPSNGSITDRVNAAWERAGRPPGDRVARNTVTDCFRTDRRRPNTELVTAIVRALHPDEGYVTQWRQALRVVTGRAEAAAQVRVQDRLPDDLAGFTGRSDETATMLTSLTRPGAGPCAVVGMAGIGKTRLAIHLGHRLLRERAADRVLFVNLRGFHPDPAQPPADPAAVLDGFLRLLGVSGQMVPHGLRARSAAYRERLAGTRTLIVLDNAADAEQIRPLLPASADCPVLITSRRDLGGPPDGDRLRLAPFATTDAVALLTAAAPGIAAGDDPQAAARIARRCGHLPLALGLVAAHLRDRPDWTLTDHADRLDRRHHDRRLDAGVHLALDVSYHHLPADLRRLLRLAALHPGQDFDAYAAAALAGTGLDAAEAGLHDLSAHHLLQQTTHGRFTLHDLVRAYASLRADDEEPPARRHQSLTRLFDYYLAVAADAMDRLHPHEAHRRPEVPRPATPVPPLTDEATAHDWLSTERPTLVTAASADRPVHTVRLAAVLFRYLIGGHLADTLTVHEHALRAARHLGDDAAEAQALTGIGVTHLRQGRPGAAVEHLEQALDLHRRAGDRAGEVFALNCLGENEARAGRHDSAEQRLLSALVLSRRLRSRTDEANVLDSLGFLMVAWGRPAAADARYRQALVAFRAIGDRDGEACAHTGLGGIALATGLTAEALAHYEAARRTAADVGDRYRLALAHEGLGRAHHELGRPAGARHHYRQALHLCTELGLPDADRIRSRAGAGGGHPTTTVRIEPV</sequence>
<dbReference type="PANTHER" id="PTHR47691:SF3">
    <property type="entry name" value="HTH-TYPE TRANSCRIPTIONAL REGULATOR RV0890C-RELATED"/>
    <property type="match status" value="1"/>
</dbReference>
<dbReference type="PRINTS" id="PR00364">
    <property type="entry name" value="DISEASERSIST"/>
</dbReference>
<dbReference type="PANTHER" id="PTHR47691">
    <property type="entry name" value="REGULATOR-RELATED"/>
    <property type="match status" value="1"/>
</dbReference>
<dbReference type="SMART" id="SM00028">
    <property type="entry name" value="TPR"/>
    <property type="match status" value="4"/>
</dbReference>
<dbReference type="Gene3D" id="3.40.50.300">
    <property type="entry name" value="P-loop containing nucleotide triphosphate hydrolases"/>
    <property type="match status" value="1"/>
</dbReference>
<dbReference type="SUPFAM" id="SSF48452">
    <property type="entry name" value="TPR-like"/>
    <property type="match status" value="2"/>
</dbReference>
<dbReference type="InterPro" id="IPR019734">
    <property type="entry name" value="TPR_rpt"/>
</dbReference>
<proteinExistence type="predicted"/>
<keyword evidence="1" id="KW-0802">TPR repeat</keyword>
<dbReference type="SUPFAM" id="SSF52540">
    <property type="entry name" value="P-loop containing nucleoside triphosphate hydrolases"/>
    <property type="match status" value="1"/>
</dbReference>
<accession>A0A2T0KEM5</accession>
<dbReference type="Pfam" id="PF13424">
    <property type="entry name" value="TPR_12"/>
    <property type="match status" value="3"/>
</dbReference>
<evidence type="ECO:0000256" key="1">
    <source>
        <dbReference type="PROSITE-ProRule" id="PRU00339"/>
    </source>
</evidence>
<dbReference type="EMBL" id="PVMZ01000005">
    <property type="protein sequence ID" value="PRX21836.1"/>
    <property type="molecule type" value="Genomic_DNA"/>
</dbReference>
<comment type="caution">
    <text evidence="2">The sequence shown here is derived from an EMBL/GenBank/DDBJ whole genome shotgun (WGS) entry which is preliminary data.</text>
</comment>
<dbReference type="InterPro" id="IPR011990">
    <property type="entry name" value="TPR-like_helical_dom_sf"/>
</dbReference>
<feature type="repeat" description="TPR" evidence="1">
    <location>
        <begin position="564"/>
        <end position="597"/>
    </location>
</feature>
<dbReference type="RefSeq" id="WP_239166221.1">
    <property type="nucleotide sequence ID" value="NZ_BOMO01000037.1"/>
</dbReference>
<gene>
    <name evidence="2" type="ORF">CLV67_10513</name>
</gene>
<dbReference type="PROSITE" id="PS50005">
    <property type="entry name" value="TPR"/>
    <property type="match status" value="1"/>
</dbReference>
<dbReference type="Proteomes" id="UP000239415">
    <property type="component" value="Unassembled WGS sequence"/>
</dbReference>
<evidence type="ECO:0000313" key="2">
    <source>
        <dbReference type="EMBL" id="PRX21836.1"/>
    </source>
</evidence>
<dbReference type="Gene3D" id="1.25.40.10">
    <property type="entry name" value="Tetratricopeptide repeat domain"/>
    <property type="match status" value="2"/>
</dbReference>
<dbReference type="AlphaFoldDB" id="A0A2T0KEM5"/>
<organism evidence="2 3">
    <name type="scientific">Actinoplanes italicus</name>
    <dbReference type="NCBI Taxonomy" id="113567"/>
    <lineage>
        <taxon>Bacteria</taxon>
        <taxon>Bacillati</taxon>
        <taxon>Actinomycetota</taxon>
        <taxon>Actinomycetes</taxon>
        <taxon>Micromonosporales</taxon>
        <taxon>Micromonosporaceae</taxon>
        <taxon>Actinoplanes</taxon>
    </lineage>
</organism>
<name>A0A2T0KEM5_9ACTN</name>
<protein>
    <submittedName>
        <fullName evidence="2">Putative ATPase</fullName>
    </submittedName>
</protein>
<reference evidence="2 3" key="1">
    <citation type="submission" date="2018-03" db="EMBL/GenBank/DDBJ databases">
        <title>Genomic Encyclopedia of Archaeal and Bacterial Type Strains, Phase II (KMG-II): from individual species to whole genera.</title>
        <authorList>
            <person name="Goeker M."/>
        </authorList>
    </citation>
    <scope>NUCLEOTIDE SEQUENCE [LARGE SCALE GENOMIC DNA]</scope>
    <source>
        <strain evidence="2 3">DSM 43146</strain>
    </source>
</reference>
<keyword evidence="3" id="KW-1185">Reference proteome</keyword>
<dbReference type="InterPro" id="IPR027417">
    <property type="entry name" value="P-loop_NTPase"/>
</dbReference>